<organism evidence="2 3">
    <name type="scientific">Biomaibacter acetigenes</name>
    <dbReference type="NCBI Taxonomy" id="2316383"/>
    <lineage>
        <taxon>Bacteria</taxon>
        <taxon>Bacillati</taxon>
        <taxon>Bacillota</taxon>
        <taxon>Clostridia</taxon>
        <taxon>Thermosediminibacterales</taxon>
        <taxon>Tepidanaerobacteraceae</taxon>
        <taxon>Biomaibacter</taxon>
    </lineage>
</organism>
<dbReference type="PANTHER" id="PTHR42924:SF3">
    <property type="entry name" value="POLYMERASE_HISTIDINOL PHOSPHATASE N-TERMINAL DOMAIN-CONTAINING PROTEIN"/>
    <property type="match status" value="1"/>
</dbReference>
<evidence type="ECO:0000313" key="3">
    <source>
        <dbReference type="Proteomes" id="UP000280960"/>
    </source>
</evidence>
<dbReference type="Proteomes" id="UP000280960">
    <property type="component" value="Chromosome"/>
</dbReference>
<dbReference type="InterPro" id="IPR003141">
    <property type="entry name" value="Pol/His_phosphatase_N"/>
</dbReference>
<dbReference type="InterPro" id="IPR052018">
    <property type="entry name" value="PHP_domain"/>
</dbReference>
<proteinExistence type="predicted"/>
<dbReference type="AlphaFoldDB" id="A0A3G2R6L5"/>
<sequence>MLKQYPADLHIHTCLSPCADDDMNPANILNMARLMGTKIIGICDHNSAKNVKPVQEAAKDYDILVIPGMEVESAEEVHLLVFFEDLSIMAEWQEYVYSHLPPRKNNPEFFGRQQIVDKESNVIDEEEQMLLAAASLTAEEISQRVFEMGGMLVPAHIDRRTYSLWGQLGFIPENLKLTAVEISRNICETEARKKFSISDKICVITSSDAHRLKEMVFQKTFLYLESPSFLEIRKAFEAKEGRRVIIKE</sequence>
<dbReference type="RefSeq" id="WP_120765845.1">
    <property type="nucleotide sequence ID" value="NZ_CP033169.1"/>
</dbReference>
<dbReference type="Pfam" id="PF02811">
    <property type="entry name" value="PHP"/>
    <property type="match status" value="1"/>
</dbReference>
<feature type="domain" description="Polymerase/histidinol phosphatase N-terminal" evidence="1">
    <location>
        <begin position="7"/>
        <end position="75"/>
    </location>
</feature>
<dbReference type="GO" id="GO:0035312">
    <property type="term" value="F:5'-3' DNA exonuclease activity"/>
    <property type="evidence" value="ECO:0007669"/>
    <property type="project" value="TreeGrafter"/>
</dbReference>
<dbReference type="GO" id="GO:0004534">
    <property type="term" value="F:5'-3' RNA exonuclease activity"/>
    <property type="evidence" value="ECO:0007669"/>
    <property type="project" value="TreeGrafter"/>
</dbReference>
<dbReference type="SMART" id="SM00481">
    <property type="entry name" value="POLIIIAc"/>
    <property type="match status" value="1"/>
</dbReference>
<dbReference type="Gene3D" id="3.20.20.140">
    <property type="entry name" value="Metal-dependent hydrolases"/>
    <property type="match status" value="1"/>
</dbReference>
<evidence type="ECO:0000313" key="2">
    <source>
        <dbReference type="EMBL" id="AYO31033.1"/>
    </source>
</evidence>
<accession>A0A3G2R6L5</accession>
<dbReference type="InterPro" id="IPR016195">
    <property type="entry name" value="Pol/histidinol_Pase-like"/>
</dbReference>
<dbReference type="CDD" id="cd07432">
    <property type="entry name" value="PHP_HisPPase"/>
    <property type="match status" value="1"/>
</dbReference>
<dbReference type="InterPro" id="IPR004013">
    <property type="entry name" value="PHP_dom"/>
</dbReference>
<reference evidence="2 3" key="1">
    <citation type="submission" date="2018-10" db="EMBL/GenBank/DDBJ databases">
        <authorList>
            <person name="Zhang X."/>
        </authorList>
    </citation>
    <scope>NUCLEOTIDE SEQUENCE [LARGE SCALE GENOMIC DNA]</scope>
    <source>
        <strain evidence="2 3">SK-G1</strain>
    </source>
</reference>
<dbReference type="PANTHER" id="PTHR42924">
    <property type="entry name" value="EXONUCLEASE"/>
    <property type="match status" value="1"/>
</dbReference>
<gene>
    <name evidence="2" type="ORF">D2962_10830</name>
</gene>
<dbReference type="SUPFAM" id="SSF89550">
    <property type="entry name" value="PHP domain-like"/>
    <property type="match status" value="1"/>
</dbReference>
<dbReference type="KEGG" id="bacg:D2962_10830"/>
<name>A0A3G2R6L5_9FIRM</name>
<dbReference type="EMBL" id="CP033169">
    <property type="protein sequence ID" value="AYO31033.1"/>
    <property type="molecule type" value="Genomic_DNA"/>
</dbReference>
<protein>
    <submittedName>
        <fullName evidence="2">PHP domain-containing protein</fullName>
    </submittedName>
</protein>
<keyword evidence="3" id="KW-1185">Reference proteome</keyword>
<evidence type="ECO:0000259" key="1">
    <source>
        <dbReference type="SMART" id="SM00481"/>
    </source>
</evidence>